<dbReference type="AlphaFoldDB" id="A0A9X2DNR4"/>
<evidence type="ECO:0000256" key="1">
    <source>
        <dbReference type="SAM" id="Phobius"/>
    </source>
</evidence>
<comment type="caution">
    <text evidence="2">The sequence shown here is derived from an EMBL/GenBank/DDBJ whole genome shotgun (WGS) entry which is preliminary data.</text>
</comment>
<evidence type="ECO:0008006" key="4">
    <source>
        <dbReference type="Google" id="ProtNLM"/>
    </source>
</evidence>
<proteinExistence type="predicted"/>
<protein>
    <recommendedName>
        <fullName evidence="4">DUF4760 domain-containing protein</fullName>
    </recommendedName>
</protein>
<dbReference type="RefSeq" id="WP_251195624.1">
    <property type="nucleotide sequence ID" value="NZ_JAMBOL010000003.1"/>
</dbReference>
<sequence length="174" mass="19749">MTLAYSILLFCTLLLTVISLLIYVQQKKLKAAILTLTDSLKEAERTAATDAETALKEERRAHLLLLCYRLREAVAKQQFDIHAHLISDTPTSHGLSEANLAELFSAEAALVIQRYWSAYRHYLEAHWLDQNGAVKTVFRGKAELADTELGRLHLASKELVKQFDKWLIQLEKAT</sequence>
<dbReference type="Proteomes" id="UP001139179">
    <property type="component" value="Unassembled WGS sequence"/>
</dbReference>
<keyword evidence="3" id="KW-1185">Reference proteome</keyword>
<evidence type="ECO:0000313" key="2">
    <source>
        <dbReference type="EMBL" id="MCM3713688.1"/>
    </source>
</evidence>
<accession>A0A9X2DNR4</accession>
<name>A0A9X2DNR4_9BACI</name>
<organism evidence="2 3">
    <name type="scientific">Halalkalibacter oceani</name>
    <dbReference type="NCBI Taxonomy" id="1653776"/>
    <lineage>
        <taxon>Bacteria</taxon>
        <taxon>Bacillati</taxon>
        <taxon>Bacillota</taxon>
        <taxon>Bacilli</taxon>
        <taxon>Bacillales</taxon>
        <taxon>Bacillaceae</taxon>
        <taxon>Halalkalibacter</taxon>
    </lineage>
</organism>
<evidence type="ECO:0000313" key="3">
    <source>
        <dbReference type="Proteomes" id="UP001139179"/>
    </source>
</evidence>
<gene>
    <name evidence="2" type="ORF">M3202_06290</name>
</gene>
<feature type="transmembrane region" description="Helical" evidence="1">
    <location>
        <begin position="6"/>
        <end position="24"/>
    </location>
</feature>
<dbReference type="EMBL" id="JAMBOL010000003">
    <property type="protein sequence ID" value="MCM3713688.1"/>
    <property type="molecule type" value="Genomic_DNA"/>
</dbReference>
<keyword evidence="1" id="KW-1133">Transmembrane helix</keyword>
<keyword evidence="1" id="KW-0812">Transmembrane</keyword>
<keyword evidence="1" id="KW-0472">Membrane</keyword>
<reference evidence="2" key="1">
    <citation type="submission" date="2022-05" db="EMBL/GenBank/DDBJ databases">
        <title>Comparative Genomics of Spacecraft Associated Microbes.</title>
        <authorList>
            <person name="Tran M.T."/>
            <person name="Wright A."/>
            <person name="Seuylemezian A."/>
            <person name="Eisen J."/>
            <person name="Coil D."/>
        </authorList>
    </citation>
    <scope>NUCLEOTIDE SEQUENCE</scope>
    <source>
        <strain evidence="2">214.1.1</strain>
    </source>
</reference>